<feature type="coiled-coil region" evidence="1">
    <location>
        <begin position="92"/>
        <end position="137"/>
    </location>
</feature>
<keyword evidence="3" id="KW-0472">Membrane</keyword>
<keyword evidence="1" id="KW-0175">Coiled coil</keyword>
<feature type="transmembrane region" description="Helical" evidence="3">
    <location>
        <begin position="12"/>
        <end position="32"/>
    </location>
</feature>
<reference evidence="4" key="1">
    <citation type="journal article" date="2021" name="PeerJ">
        <title>Extensive microbial diversity within the chicken gut microbiome revealed by metagenomics and culture.</title>
        <authorList>
            <person name="Gilroy R."/>
            <person name="Ravi A."/>
            <person name="Getino M."/>
            <person name="Pursley I."/>
            <person name="Horton D.L."/>
            <person name="Alikhan N.F."/>
            <person name="Baker D."/>
            <person name="Gharbi K."/>
            <person name="Hall N."/>
            <person name="Watson M."/>
            <person name="Adriaenssens E.M."/>
            <person name="Foster-Nyarko E."/>
            <person name="Jarju S."/>
            <person name="Secka A."/>
            <person name="Antonio M."/>
            <person name="Oren A."/>
            <person name="Chaudhuri R.R."/>
            <person name="La Ragione R."/>
            <person name="Hildebrand F."/>
            <person name="Pallen M.J."/>
        </authorList>
    </citation>
    <scope>NUCLEOTIDE SEQUENCE</scope>
    <source>
        <strain evidence="4">CHK135-1449</strain>
    </source>
</reference>
<reference evidence="4" key="2">
    <citation type="submission" date="2021-09" db="EMBL/GenBank/DDBJ databases">
        <authorList>
            <person name="Gilroy R."/>
        </authorList>
    </citation>
    <scope>NUCLEOTIDE SEQUENCE</scope>
    <source>
        <strain evidence="4">CHK135-1449</strain>
    </source>
</reference>
<feature type="region of interest" description="Disordered" evidence="2">
    <location>
        <begin position="41"/>
        <end position="70"/>
    </location>
</feature>
<evidence type="ECO:0000256" key="1">
    <source>
        <dbReference type="SAM" id="Coils"/>
    </source>
</evidence>
<evidence type="ECO:0000313" key="5">
    <source>
        <dbReference type="Proteomes" id="UP000787156"/>
    </source>
</evidence>
<evidence type="ECO:0000313" key="4">
    <source>
        <dbReference type="EMBL" id="HJF27746.1"/>
    </source>
</evidence>
<sequence length="142" mass="15431">MSVEQRNNPKLLIGIIGALSAVAILVVVYQWLNHVPAATTEQEQTVITRPAAPPVAEPLQESAGRQNESAAPQVLVTEDMMNTAVPTTPALAKEEVAKLEDLQAQLNDQKATLEAQHDDADQLIQLKEEQIKLLEAQLAHSQ</sequence>
<dbReference type="AlphaFoldDB" id="A0A9D2US70"/>
<evidence type="ECO:0000256" key="2">
    <source>
        <dbReference type="SAM" id="MobiDB-lite"/>
    </source>
</evidence>
<protein>
    <submittedName>
        <fullName evidence="4">Uncharacterized protein</fullName>
    </submittedName>
</protein>
<accession>A0A9D2US70</accession>
<comment type="caution">
    <text evidence="4">The sequence shown here is derived from an EMBL/GenBank/DDBJ whole genome shotgun (WGS) entry which is preliminary data.</text>
</comment>
<gene>
    <name evidence="4" type="ORF">K8V79_05810</name>
</gene>
<evidence type="ECO:0000256" key="3">
    <source>
        <dbReference type="SAM" id="Phobius"/>
    </source>
</evidence>
<dbReference type="Proteomes" id="UP000787156">
    <property type="component" value="Unassembled WGS sequence"/>
</dbReference>
<keyword evidence="3" id="KW-0812">Transmembrane</keyword>
<keyword evidence="3" id="KW-1133">Transmembrane helix</keyword>
<name>A0A9D2US70_ACILW</name>
<proteinExistence type="predicted"/>
<dbReference type="EMBL" id="DYWX01000060">
    <property type="protein sequence ID" value="HJF27746.1"/>
    <property type="molecule type" value="Genomic_DNA"/>
</dbReference>
<organism evidence="4 5">
    <name type="scientific">Acinetobacter lwoffii</name>
    <dbReference type="NCBI Taxonomy" id="28090"/>
    <lineage>
        <taxon>Bacteria</taxon>
        <taxon>Pseudomonadati</taxon>
        <taxon>Pseudomonadota</taxon>
        <taxon>Gammaproteobacteria</taxon>
        <taxon>Moraxellales</taxon>
        <taxon>Moraxellaceae</taxon>
        <taxon>Acinetobacter</taxon>
    </lineage>
</organism>